<feature type="non-terminal residue" evidence="1">
    <location>
        <position position="71"/>
    </location>
</feature>
<keyword evidence="2" id="KW-1185">Reference proteome</keyword>
<gene>
    <name evidence="1" type="ORF">EVAR_72128_1</name>
</gene>
<dbReference type="Proteomes" id="UP000299102">
    <property type="component" value="Unassembled WGS sequence"/>
</dbReference>
<dbReference type="AlphaFoldDB" id="A0A4C1T7A2"/>
<dbReference type="EMBL" id="BGZK01012262">
    <property type="protein sequence ID" value="GBP10014.1"/>
    <property type="molecule type" value="Genomic_DNA"/>
</dbReference>
<sequence length="71" mass="7307">MHLPAFASSIFSATTAAVSKPSKHSTSTHVIDLDNYKSVGDILQTSKEIQAAANAAASSLATTIKSTVSKT</sequence>
<proteinExistence type="predicted"/>
<organism evidence="1 2">
    <name type="scientific">Eumeta variegata</name>
    <name type="common">Bagworm moth</name>
    <name type="synonym">Eumeta japonica</name>
    <dbReference type="NCBI Taxonomy" id="151549"/>
    <lineage>
        <taxon>Eukaryota</taxon>
        <taxon>Metazoa</taxon>
        <taxon>Ecdysozoa</taxon>
        <taxon>Arthropoda</taxon>
        <taxon>Hexapoda</taxon>
        <taxon>Insecta</taxon>
        <taxon>Pterygota</taxon>
        <taxon>Neoptera</taxon>
        <taxon>Endopterygota</taxon>
        <taxon>Lepidoptera</taxon>
        <taxon>Glossata</taxon>
        <taxon>Ditrysia</taxon>
        <taxon>Tineoidea</taxon>
        <taxon>Psychidae</taxon>
        <taxon>Oiketicinae</taxon>
        <taxon>Eumeta</taxon>
    </lineage>
</organism>
<dbReference type="OrthoDB" id="68076at2759"/>
<evidence type="ECO:0000313" key="1">
    <source>
        <dbReference type="EMBL" id="GBP10014.1"/>
    </source>
</evidence>
<protein>
    <submittedName>
        <fullName evidence="1">Uncharacterized protein</fullName>
    </submittedName>
</protein>
<reference evidence="1 2" key="1">
    <citation type="journal article" date="2019" name="Commun. Biol.">
        <title>The bagworm genome reveals a unique fibroin gene that provides high tensile strength.</title>
        <authorList>
            <person name="Kono N."/>
            <person name="Nakamura H."/>
            <person name="Ohtoshi R."/>
            <person name="Tomita M."/>
            <person name="Numata K."/>
            <person name="Arakawa K."/>
        </authorList>
    </citation>
    <scope>NUCLEOTIDE SEQUENCE [LARGE SCALE GENOMIC DNA]</scope>
</reference>
<comment type="caution">
    <text evidence="1">The sequence shown here is derived from an EMBL/GenBank/DDBJ whole genome shotgun (WGS) entry which is preliminary data.</text>
</comment>
<accession>A0A4C1T7A2</accession>
<name>A0A4C1T7A2_EUMVA</name>
<evidence type="ECO:0000313" key="2">
    <source>
        <dbReference type="Proteomes" id="UP000299102"/>
    </source>
</evidence>